<evidence type="ECO:0000256" key="3">
    <source>
        <dbReference type="ARBA" id="ARBA00022692"/>
    </source>
</evidence>
<feature type="transmembrane region" description="Helical" evidence="7">
    <location>
        <begin position="220"/>
        <end position="241"/>
    </location>
</feature>
<dbReference type="GO" id="GO:0010043">
    <property type="term" value="P:response to zinc ion"/>
    <property type="evidence" value="ECO:0007669"/>
    <property type="project" value="TreeGrafter"/>
</dbReference>
<feature type="transmembrane region" description="Helical" evidence="7">
    <location>
        <begin position="37"/>
        <end position="57"/>
    </location>
</feature>
<evidence type="ECO:0000256" key="2">
    <source>
        <dbReference type="ARBA" id="ARBA00008034"/>
    </source>
</evidence>
<feature type="transmembrane region" description="Helical" evidence="7">
    <location>
        <begin position="172"/>
        <end position="190"/>
    </location>
</feature>
<comment type="similarity">
    <text evidence="2 6">Belongs to the ABC-3 integral membrane protein family.</text>
</comment>
<dbReference type="GO" id="GO:0055085">
    <property type="term" value="P:transmembrane transport"/>
    <property type="evidence" value="ECO:0007669"/>
    <property type="project" value="InterPro"/>
</dbReference>
<protein>
    <submittedName>
        <fullName evidence="8">ABC transporter permease component</fullName>
    </submittedName>
</protein>
<evidence type="ECO:0000313" key="8">
    <source>
        <dbReference type="EMBL" id="KHE91103.1"/>
    </source>
</evidence>
<name>A0A0B0EJ11_9BACT</name>
<dbReference type="InterPro" id="IPR001626">
    <property type="entry name" value="ABC_TroCD"/>
</dbReference>
<reference evidence="8 9" key="1">
    <citation type="submission" date="2014-10" db="EMBL/GenBank/DDBJ databases">
        <title>Draft genome of anammox bacterium scalindua brodae, obtained using differential coverage binning of sequence data from two enrichment reactors.</title>
        <authorList>
            <person name="Speth D.R."/>
            <person name="Russ L."/>
            <person name="Kartal B."/>
            <person name="Op den Camp H.J."/>
            <person name="Dutilh B.E."/>
            <person name="Jetten M.S."/>
        </authorList>
    </citation>
    <scope>NUCLEOTIDE SEQUENCE [LARGE SCALE GENOMIC DNA]</scope>
    <source>
        <strain evidence="8">RU1</strain>
    </source>
</reference>
<evidence type="ECO:0000256" key="7">
    <source>
        <dbReference type="SAM" id="Phobius"/>
    </source>
</evidence>
<proteinExistence type="inferred from homology"/>
<evidence type="ECO:0000313" key="9">
    <source>
        <dbReference type="Proteomes" id="UP000030652"/>
    </source>
</evidence>
<evidence type="ECO:0000256" key="1">
    <source>
        <dbReference type="ARBA" id="ARBA00004141"/>
    </source>
</evidence>
<keyword evidence="6" id="KW-0813">Transport</keyword>
<keyword evidence="3 6" id="KW-0812">Transmembrane</keyword>
<gene>
    <name evidence="8" type="ORF">SCABRO_03162</name>
</gene>
<feature type="transmembrane region" description="Helical" evidence="7">
    <location>
        <begin position="13"/>
        <end position="32"/>
    </location>
</feature>
<evidence type="ECO:0000256" key="6">
    <source>
        <dbReference type="RuleBase" id="RU003943"/>
    </source>
</evidence>
<evidence type="ECO:0000256" key="5">
    <source>
        <dbReference type="ARBA" id="ARBA00023136"/>
    </source>
</evidence>
<evidence type="ECO:0000256" key="4">
    <source>
        <dbReference type="ARBA" id="ARBA00022989"/>
    </source>
</evidence>
<comment type="caution">
    <text evidence="8">The sequence shown here is derived from an EMBL/GenBank/DDBJ whole genome shotgun (WGS) entry which is preliminary data.</text>
</comment>
<feature type="transmembrane region" description="Helical" evidence="7">
    <location>
        <begin position="93"/>
        <end position="111"/>
    </location>
</feature>
<dbReference type="eggNOG" id="COG1108">
    <property type="taxonomic scope" value="Bacteria"/>
</dbReference>
<dbReference type="InterPro" id="IPR037294">
    <property type="entry name" value="ABC_BtuC-like"/>
</dbReference>
<sequence length="270" mass="29732">MNEFLTNLEFFKYSIACSVLVALVCSFLSVYIVLKRIVFVSVAVTQVSSVGIAIALITGLNPTPISLFFTFLGVVIFSIRFPERRLSNESRIGIGFVVASAASILLVSKSAQGIHEIDDLLYGNILAATPFQIYLMIGIITCIFIAHFLFYKEFSAVTLDFEMARTSGIRARFWELMLYLTIGAGISIGIRTSGNLLITTFLIMPAVNGLILANRMKNVFIIAVTTGVISALAGFYISFYFDLPTSPCIVATLFIILCLTLPVRFLKRNL</sequence>
<keyword evidence="5 7" id="KW-0472">Membrane</keyword>
<dbReference type="PANTHER" id="PTHR30477">
    <property type="entry name" value="ABC-TRANSPORTER METAL-BINDING PROTEIN"/>
    <property type="match status" value="1"/>
</dbReference>
<dbReference type="Proteomes" id="UP000030652">
    <property type="component" value="Unassembled WGS sequence"/>
</dbReference>
<keyword evidence="4 7" id="KW-1133">Transmembrane helix</keyword>
<accession>A0A0B0EJ11</accession>
<organism evidence="8 9">
    <name type="scientific">Candidatus Scalindua brodae</name>
    <dbReference type="NCBI Taxonomy" id="237368"/>
    <lineage>
        <taxon>Bacteria</taxon>
        <taxon>Pseudomonadati</taxon>
        <taxon>Planctomycetota</taxon>
        <taxon>Candidatus Brocadiia</taxon>
        <taxon>Candidatus Brocadiales</taxon>
        <taxon>Candidatus Scalinduaceae</taxon>
        <taxon>Candidatus Scalindua</taxon>
    </lineage>
</organism>
<dbReference type="Gene3D" id="1.10.3470.10">
    <property type="entry name" value="ABC transporter involved in vitamin B12 uptake, BtuC"/>
    <property type="match status" value="1"/>
</dbReference>
<dbReference type="AlphaFoldDB" id="A0A0B0EJ11"/>
<dbReference type="PANTHER" id="PTHR30477:SF19">
    <property type="entry name" value="METAL ABC TRANSPORTER PERMEASE"/>
    <property type="match status" value="1"/>
</dbReference>
<feature type="transmembrane region" description="Helical" evidence="7">
    <location>
        <begin position="196"/>
        <end position="213"/>
    </location>
</feature>
<dbReference type="SUPFAM" id="SSF81345">
    <property type="entry name" value="ABC transporter involved in vitamin B12 uptake, BtuC"/>
    <property type="match status" value="1"/>
</dbReference>
<feature type="transmembrane region" description="Helical" evidence="7">
    <location>
        <begin position="247"/>
        <end position="266"/>
    </location>
</feature>
<dbReference type="EMBL" id="JRYO01000216">
    <property type="protein sequence ID" value="KHE91103.1"/>
    <property type="molecule type" value="Genomic_DNA"/>
</dbReference>
<feature type="transmembrane region" description="Helical" evidence="7">
    <location>
        <begin position="63"/>
        <end position="81"/>
    </location>
</feature>
<comment type="subcellular location">
    <subcellularLocation>
        <location evidence="6">Cell membrane</location>
        <topology evidence="6">Multi-pass membrane protein</topology>
    </subcellularLocation>
    <subcellularLocation>
        <location evidence="1">Membrane</location>
        <topology evidence="1">Multi-pass membrane protein</topology>
    </subcellularLocation>
</comment>
<dbReference type="GO" id="GO:0043190">
    <property type="term" value="C:ATP-binding cassette (ABC) transporter complex"/>
    <property type="evidence" value="ECO:0007669"/>
    <property type="project" value="InterPro"/>
</dbReference>
<feature type="transmembrane region" description="Helical" evidence="7">
    <location>
        <begin position="131"/>
        <end position="151"/>
    </location>
</feature>
<dbReference type="Pfam" id="PF00950">
    <property type="entry name" value="ABC-3"/>
    <property type="match status" value="1"/>
</dbReference>